<dbReference type="STRING" id="33903.AQJ43_01040"/>
<dbReference type="PANTHER" id="PTHR34129:SF1">
    <property type="entry name" value="DUF952 DOMAIN-CONTAINING PROTEIN"/>
    <property type="match status" value="1"/>
</dbReference>
<evidence type="ECO:0000313" key="2">
    <source>
        <dbReference type="EMBL" id="GDY77002.1"/>
    </source>
</evidence>
<gene>
    <name evidence="1" type="ORF">SAV14893_022700</name>
    <name evidence="2" type="ORF">SAV31267_064870</name>
</gene>
<dbReference type="PANTHER" id="PTHR34129">
    <property type="entry name" value="BLR1139 PROTEIN"/>
    <property type="match status" value="1"/>
</dbReference>
<organism evidence="2 3">
    <name type="scientific">Streptomyces avermitilis</name>
    <dbReference type="NCBI Taxonomy" id="33903"/>
    <lineage>
        <taxon>Bacteria</taxon>
        <taxon>Bacillati</taxon>
        <taxon>Actinomycetota</taxon>
        <taxon>Actinomycetes</taxon>
        <taxon>Kitasatosporales</taxon>
        <taxon>Streptomycetaceae</taxon>
        <taxon>Streptomyces</taxon>
    </lineage>
</organism>
<sequence length="115" mass="12386">MSEPLLHLTERSLWDAARDRGTYEMATRGRTLQEEGFIHCSLRHQLPGVAALLYGSRAGSDELVVLVVDAERLAAPVRYEAVGPGGEEFPHVYGPIPVSAVVDVEVWTGGEAASA</sequence>
<accession>A0A4D4MXS2</accession>
<dbReference type="OMA" id="EFPHVYG"/>
<evidence type="ECO:0008006" key="5">
    <source>
        <dbReference type="Google" id="ProtNLM"/>
    </source>
</evidence>
<reference evidence="2 3" key="1">
    <citation type="submission" date="2019-04" db="EMBL/GenBank/DDBJ databases">
        <title>Draft genome sequences of Streptomyces avermitilis ATCC 31267.</title>
        <authorList>
            <person name="Komaki H."/>
            <person name="Tamura T."/>
            <person name="Hosoyama A."/>
        </authorList>
    </citation>
    <scope>NUCLEOTIDE SEQUENCE [LARGE SCALE GENOMIC DNA]</scope>
    <source>
        <strain evidence="2 3">ATCC 31267</strain>
    </source>
</reference>
<dbReference type="RefSeq" id="WP_010984434.1">
    <property type="nucleotide sequence ID" value="NZ_BAABTN010000148.1"/>
</dbReference>
<dbReference type="Proteomes" id="UP000302139">
    <property type="component" value="Unassembled WGS sequence"/>
</dbReference>
<dbReference type="Proteomes" id="UP000299211">
    <property type="component" value="Unassembled WGS sequence"/>
</dbReference>
<dbReference type="GeneID" id="41540085"/>
<reference evidence="1 4" key="2">
    <citation type="submission" date="2019-04" db="EMBL/GenBank/DDBJ databases">
        <title>Draft genome sequences of Streptomyces avermitilis NBRC 14893.</title>
        <authorList>
            <person name="Komaki H."/>
            <person name="Tamura T."/>
            <person name="Hosoyama A."/>
        </authorList>
    </citation>
    <scope>NUCLEOTIDE SEQUENCE [LARGE SCALE GENOMIC DNA]</scope>
    <source>
        <strain evidence="1 4">NBRC 14893</strain>
    </source>
</reference>
<evidence type="ECO:0000313" key="1">
    <source>
        <dbReference type="EMBL" id="GDY62877.1"/>
    </source>
</evidence>
<dbReference type="Gene3D" id="3.20.170.20">
    <property type="entry name" value="Protein of unknown function DUF952"/>
    <property type="match status" value="1"/>
</dbReference>
<evidence type="ECO:0000313" key="3">
    <source>
        <dbReference type="Proteomes" id="UP000299211"/>
    </source>
</evidence>
<dbReference type="InterPro" id="IPR009297">
    <property type="entry name" value="DUF952"/>
</dbReference>
<dbReference type="EMBL" id="BJHY01000001">
    <property type="protein sequence ID" value="GDY77002.1"/>
    <property type="molecule type" value="Genomic_DNA"/>
</dbReference>
<dbReference type="AlphaFoldDB" id="A0A4D4MXS2"/>
<name>A0A4D4MXS2_STRAX</name>
<protein>
    <recommendedName>
        <fullName evidence="5">Glutathione S-transferase</fullName>
    </recommendedName>
</protein>
<dbReference type="EMBL" id="BJHX01000001">
    <property type="protein sequence ID" value="GDY62877.1"/>
    <property type="molecule type" value="Genomic_DNA"/>
</dbReference>
<comment type="caution">
    <text evidence="2">The sequence shown here is derived from an EMBL/GenBank/DDBJ whole genome shotgun (WGS) entry which is preliminary data.</text>
</comment>
<proteinExistence type="predicted"/>
<dbReference type="SUPFAM" id="SSF56399">
    <property type="entry name" value="ADP-ribosylation"/>
    <property type="match status" value="1"/>
</dbReference>
<evidence type="ECO:0000313" key="4">
    <source>
        <dbReference type="Proteomes" id="UP000302139"/>
    </source>
</evidence>
<dbReference type="Pfam" id="PF06108">
    <property type="entry name" value="DUF952"/>
    <property type="match status" value="1"/>
</dbReference>